<evidence type="ECO:0000256" key="1">
    <source>
        <dbReference type="ARBA" id="ARBA00004651"/>
    </source>
</evidence>
<proteinExistence type="inferred from homology"/>
<feature type="transmembrane region" description="Helical" evidence="7">
    <location>
        <begin position="38"/>
        <end position="57"/>
    </location>
</feature>
<dbReference type="Proteomes" id="UP000199608">
    <property type="component" value="Unassembled WGS sequence"/>
</dbReference>
<dbReference type="GO" id="GO:0005886">
    <property type="term" value="C:plasma membrane"/>
    <property type="evidence" value="ECO:0007669"/>
    <property type="project" value="UniProtKB-SubCell"/>
</dbReference>
<evidence type="ECO:0000313" key="8">
    <source>
        <dbReference type="EMBL" id="SDT95842.1"/>
    </source>
</evidence>
<evidence type="ECO:0000256" key="5">
    <source>
        <dbReference type="ARBA" id="ARBA00022989"/>
    </source>
</evidence>
<evidence type="ECO:0000256" key="2">
    <source>
        <dbReference type="ARBA" id="ARBA00010388"/>
    </source>
</evidence>
<evidence type="ECO:0000256" key="6">
    <source>
        <dbReference type="ARBA" id="ARBA00023136"/>
    </source>
</evidence>
<dbReference type="PANTHER" id="PTHR34583">
    <property type="entry name" value="ANTIPORTER SUBUNIT MNHC2-RELATED"/>
    <property type="match status" value="1"/>
</dbReference>
<name>A0A1H2EKY4_9BACT</name>
<comment type="subcellular location">
    <subcellularLocation>
        <location evidence="1">Cell membrane</location>
        <topology evidence="1">Multi-pass membrane protein</topology>
    </subcellularLocation>
</comment>
<dbReference type="InterPro" id="IPR039428">
    <property type="entry name" value="NUOK/Mnh_C1-like"/>
</dbReference>
<dbReference type="NCBIfam" id="NF005621">
    <property type="entry name" value="PRK07375.1-6"/>
    <property type="match status" value="1"/>
</dbReference>
<accession>A0A1H2EKY4</accession>
<protein>
    <submittedName>
        <fullName evidence="8">Multisubunit sodium/proton antiporter, MrpC subunit</fullName>
    </submittedName>
</protein>
<keyword evidence="4 7" id="KW-0812">Transmembrane</keyword>
<dbReference type="InterPro" id="IPR050601">
    <property type="entry name" value="CPA3_antiporter_subunitC"/>
</dbReference>
<dbReference type="NCBIfam" id="NF005624">
    <property type="entry name" value="PRK07375.2-3"/>
    <property type="match status" value="1"/>
</dbReference>
<keyword evidence="6 7" id="KW-0472">Membrane</keyword>
<organism evidence="8 9">
    <name type="scientific">Desulfobacula phenolica</name>
    <dbReference type="NCBI Taxonomy" id="90732"/>
    <lineage>
        <taxon>Bacteria</taxon>
        <taxon>Pseudomonadati</taxon>
        <taxon>Thermodesulfobacteriota</taxon>
        <taxon>Desulfobacteria</taxon>
        <taxon>Desulfobacterales</taxon>
        <taxon>Desulfobacteraceae</taxon>
        <taxon>Desulfobacula</taxon>
    </lineage>
</organism>
<keyword evidence="3" id="KW-1003">Cell membrane</keyword>
<evidence type="ECO:0000256" key="7">
    <source>
        <dbReference type="SAM" id="Phobius"/>
    </source>
</evidence>
<evidence type="ECO:0000256" key="4">
    <source>
        <dbReference type="ARBA" id="ARBA00022692"/>
    </source>
</evidence>
<dbReference type="RefSeq" id="WP_092231567.1">
    <property type="nucleotide sequence ID" value="NZ_FNLL01000003.1"/>
</dbReference>
<gene>
    <name evidence="8" type="ORF">SAMN04487931_103200</name>
</gene>
<feature type="transmembrane region" description="Helical" evidence="7">
    <location>
        <begin position="89"/>
        <end position="110"/>
    </location>
</feature>
<dbReference type="Gene3D" id="1.10.287.3510">
    <property type="match status" value="1"/>
</dbReference>
<comment type="similarity">
    <text evidence="2">Belongs to the CPA3 antiporters (TC 2.A.63) subunit C family.</text>
</comment>
<sequence>MTDLLALIVAKYNYWLYVILMMIGLYAMIAKNNLIKKLVGMNIFQTAIILFYVSIGFKTDATIPIIQNAHGGHGAAIHAADYINPLPHVLMLTAIVVSVATFGVAMALAVRIYQRYQTLEEDELRMRISEE</sequence>
<reference evidence="9" key="1">
    <citation type="submission" date="2016-10" db="EMBL/GenBank/DDBJ databases">
        <authorList>
            <person name="Varghese N."/>
            <person name="Submissions S."/>
        </authorList>
    </citation>
    <scope>NUCLEOTIDE SEQUENCE [LARGE SCALE GENOMIC DNA]</scope>
    <source>
        <strain evidence="9">DSM 3384</strain>
    </source>
</reference>
<dbReference type="Pfam" id="PF00420">
    <property type="entry name" value="Oxidored_q2"/>
    <property type="match status" value="1"/>
</dbReference>
<evidence type="ECO:0000313" key="9">
    <source>
        <dbReference type="Proteomes" id="UP000199608"/>
    </source>
</evidence>
<keyword evidence="5 7" id="KW-1133">Transmembrane helix</keyword>
<keyword evidence="9" id="KW-1185">Reference proteome</keyword>
<dbReference type="AlphaFoldDB" id="A0A1H2EKY4"/>
<dbReference type="EMBL" id="FNLL01000003">
    <property type="protein sequence ID" value="SDT95842.1"/>
    <property type="molecule type" value="Genomic_DNA"/>
</dbReference>
<dbReference type="PANTHER" id="PTHR34583:SF2">
    <property type="entry name" value="ANTIPORTER SUBUNIT MNHC2-RELATED"/>
    <property type="match status" value="1"/>
</dbReference>
<evidence type="ECO:0000256" key="3">
    <source>
        <dbReference type="ARBA" id="ARBA00022475"/>
    </source>
</evidence>
<feature type="transmembrane region" description="Helical" evidence="7">
    <location>
        <begin position="12"/>
        <end position="29"/>
    </location>
</feature>